<sequence>MRLACPHCGPRDYSEFRYGGDASKQRPPHGTTGHGTGDLQTWHDFVFLFDNPKGPHLEYWQHVLGCRRWFTLTRNTATNEVGEPK</sequence>
<protein>
    <submittedName>
        <fullName evidence="2">Sarcosine oxidase subunit delta</fullName>
    </submittedName>
</protein>
<name>A0ABU0YQI3_9PROT</name>
<dbReference type="EMBL" id="JAUYVI010000006">
    <property type="protein sequence ID" value="MDQ7249981.1"/>
    <property type="molecule type" value="Genomic_DNA"/>
</dbReference>
<dbReference type="RefSeq" id="WP_379958639.1">
    <property type="nucleotide sequence ID" value="NZ_JAUYVI010000006.1"/>
</dbReference>
<dbReference type="InterPro" id="IPR038561">
    <property type="entry name" value="SoxD_sf"/>
</dbReference>
<dbReference type="InterPro" id="IPR006279">
    <property type="entry name" value="SoxD"/>
</dbReference>
<gene>
    <name evidence="2" type="ORF">Q8A70_19990</name>
</gene>
<organism evidence="2 3">
    <name type="scientific">Dongia sedimenti</name>
    <dbReference type="NCBI Taxonomy" id="3064282"/>
    <lineage>
        <taxon>Bacteria</taxon>
        <taxon>Pseudomonadati</taxon>
        <taxon>Pseudomonadota</taxon>
        <taxon>Alphaproteobacteria</taxon>
        <taxon>Rhodospirillales</taxon>
        <taxon>Dongiaceae</taxon>
        <taxon>Dongia</taxon>
    </lineage>
</organism>
<dbReference type="Gene3D" id="3.30.2270.10">
    <property type="entry name" value="Folate-binding superfamily"/>
    <property type="match status" value="1"/>
</dbReference>
<dbReference type="Proteomes" id="UP001230156">
    <property type="component" value="Unassembled WGS sequence"/>
</dbReference>
<accession>A0ABU0YQI3</accession>
<reference evidence="3" key="1">
    <citation type="submission" date="2023-08" db="EMBL/GenBank/DDBJ databases">
        <title>Rhodospirillaceae gen. nov., a novel taxon isolated from the Yangtze River Yuezi River estuary sludge.</title>
        <authorList>
            <person name="Ruan L."/>
        </authorList>
    </citation>
    <scope>NUCLEOTIDE SEQUENCE [LARGE SCALE GENOMIC DNA]</scope>
    <source>
        <strain evidence="3">R-7</strain>
    </source>
</reference>
<proteinExistence type="predicted"/>
<comment type="caution">
    <text evidence="2">The sequence shown here is derived from an EMBL/GenBank/DDBJ whole genome shotgun (WGS) entry which is preliminary data.</text>
</comment>
<evidence type="ECO:0000313" key="2">
    <source>
        <dbReference type="EMBL" id="MDQ7249981.1"/>
    </source>
</evidence>
<feature type="region of interest" description="Disordered" evidence="1">
    <location>
        <begin position="16"/>
        <end position="37"/>
    </location>
</feature>
<dbReference type="Pfam" id="PF04267">
    <property type="entry name" value="SoxD"/>
    <property type="match status" value="1"/>
</dbReference>
<evidence type="ECO:0000313" key="3">
    <source>
        <dbReference type="Proteomes" id="UP001230156"/>
    </source>
</evidence>
<evidence type="ECO:0000256" key="1">
    <source>
        <dbReference type="SAM" id="MobiDB-lite"/>
    </source>
</evidence>
<keyword evidence="3" id="KW-1185">Reference proteome</keyword>